<reference evidence="2" key="1">
    <citation type="journal article" date="2019" name="Int. J. Syst. Evol. Microbiol.">
        <title>The Global Catalogue of Microorganisms (GCM) 10K type strain sequencing project: providing services to taxonomists for standard genome sequencing and annotation.</title>
        <authorList>
            <consortium name="The Broad Institute Genomics Platform"/>
            <consortium name="The Broad Institute Genome Sequencing Center for Infectious Disease"/>
            <person name="Wu L."/>
            <person name="Ma J."/>
        </authorList>
    </citation>
    <scope>NUCLEOTIDE SEQUENCE [LARGE SCALE GENOMIC DNA]</scope>
    <source>
        <strain evidence="2">JCM 15443</strain>
    </source>
</reference>
<name>A0ABQ2GTH7_9DEIO</name>
<organism evidence="1 2">
    <name type="scientific">Deinococcus aerophilus</name>
    <dbReference type="NCBI Taxonomy" id="522488"/>
    <lineage>
        <taxon>Bacteria</taxon>
        <taxon>Thermotogati</taxon>
        <taxon>Deinococcota</taxon>
        <taxon>Deinococci</taxon>
        <taxon>Deinococcales</taxon>
        <taxon>Deinococcaceae</taxon>
        <taxon>Deinococcus</taxon>
    </lineage>
</organism>
<evidence type="ECO:0000313" key="2">
    <source>
        <dbReference type="Proteomes" id="UP000661918"/>
    </source>
</evidence>
<comment type="caution">
    <text evidence="1">The sequence shown here is derived from an EMBL/GenBank/DDBJ whole genome shotgun (WGS) entry which is preliminary data.</text>
</comment>
<protein>
    <recommendedName>
        <fullName evidence="3">Magnesium transporter MgtE intracellular domain-containing protein</fullName>
    </recommendedName>
</protein>
<sequence>MKLLIVAVIILGVAWWVWNKNRPGSLRPPGTANLDEETAIRPEVDPAAVAAARARVSQAVPDELLQDALLDATPQQVARLFAAVPADVMANALGQTQNTPHTQASAEQLAQLRGAGDAVDDLEIFKFD</sequence>
<dbReference type="Proteomes" id="UP000661918">
    <property type="component" value="Unassembled WGS sequence"/>
</dbReference>
<keyword evidence="2" id="KW-1185">Reference proteome</keyword>
<proteinExistence type="predicted"/>
<accession>A0ABQ2GTH7</accession>
<dbReference type="EMBL" id="BMOM01000016">
    <property type="protein sequence ID" value="GGM12576.1"/>
    <property type="molecule type" value="Genomic_DNA"/>
</dbReference>
<evidence type="ECO:0000313" key="1">
    <source>
        <dbReference type="EMBL" id="GGM12576.1"/>
    </source>
</evidence>
<dbReference type="RefSeq" id="WP_188904263.1">
    <property type="nucleotide sequence ID" value="NZ_BMOM01000016.1"/>
</dbReference>
<gene>
    <name evidence="1" type="ORF">GCM10010841_21380</name>
</gene>
<evidence type="ECO:0008006" key="3">
    <source>
        <dbReference type="Google" id="ProtNLM"/>
    </source>
</evidence>